<comment type="caution">
    <text evidence="1">The sequence shown here is derived from an EMBL/GenBank/DDBJ whole genome shotgun (WGS) entry which is preliminary data.</text>
</comment>
<dbReference type="AlphaFoldDB" id="A0AAV4TS05"/>
<dbReference type="Proteomes" id="UP001054837">
    <property type="component" value="Unassembled WGS sequence"/>
</dbReference>
<organism evidence="1 2">
    <name type="scientific">Caerostris darwini</name>
    <dbReference type="NCBI Taxonomy" id="1538125"/>
    <lineage>
        <taxon>Eukaryota</taxon>
        <taxon>Metazoa</taxon>
        <taxon>Ecdysozoa</taxon>
        <taxon>Arthropoda</taxon>
        <taxon>Chelicerata</taxon>
        <taxon>Arachnida</taxon>
        <taxon>Araneae</taxon>
        <taxon>Araneomorphae</taxon>
        <taxon>Entelegynae</taxon>
        <taxon>Araneoidea</taxon>
        <taxon>Araneidae</taxon>
        <taxon>Caerostris</taxon>
    </lineage>
</organism>
<sequence>MINDMRQGFRLLATSAAEFIISCLPLLTTIQEPSDTKCELAGDNESSFKTFVKSQGLKRTRLLCCGLRIRSWHNSLGILSSNTHSMWCISYFAPWCLFPLGYNMIEVRGFVCFITES</sequence>
<evidence type="ECO:0000313" key="2">
    <source>
        <dbReference type="Proteomes" id="UP001054837"/>
    </source>
</evidence>
<protein>
    <submittedName>
        <fullName evidence="1">Uncharacterized protein</fullName>
    </submittedName>
</protein>
<reference evidence="1 2" key="1">
    <citation type="submission" date="2021-06" db="EMBL/GenBank/DDBJ databases">
        <title>Caerostris darwini draft genome.</title>
        <authorList>
            <person name="Kono N."/>
            <person name="Arakawa K."/>
        </authorList>
    </citation>
    <scope>NUCLEOTIDE SEQUENCE [LARGE SCALE GENOMIC DNA]</scope>
</reference>
<name>A0AAV4TS05_9ARAC</name>
<gene>
    <name evidence="1" type="ORF">CDAR_493211</name>
</gene>
<keyword evidence="2" id="KW-1185">Reference proteome</keyword>
<proteinExistence type="predicted"/>
<accession>A0AAV4TS05</accession>
<evidence type="ECO:0000313" key="1">
    <source>
        <dbReference type="EMBL" id="GIY48221.1"/>
    </source>
</evidence>
<dbReference type="EMBL" id="BPLQ01010072">
    <property type="protein sequence ID" value="GIY48221.1"/>
    <property type="molecule type" value="Genomic_DNA"/>
</dbReference>